<dbReference type="STRING" id="325452.A0A3R7K5Y3"/>
<comment type="caution">
    <text evidence="5">The sequence shown here is derived from an EMBL/GenBank/DDBJ whole genome shotgun (WGS) entry which is preliminary data.</text>
</comment>
<evidence type="ECO:0000313" key="8">
    <source>
        <dbReference type="Proteomes" id="UP000285883"/>
    </source>
</evidence>
<dbReference type="FunFam" id="3.40.140.10:FF:000067">
    <property type="entry name" value="COP9 signalosome, subunit CSN5"/>
    <property type="match status" value="1"/>
</dbReference>
<dbReference type="PANTHER" id="PTHR10410">
    <property type="entry name" value="EUKARYOTIC TRANSLATION INITIATION FACTOR 3 -RELATED"/>
    <property type="match status" value="1"/>
</dbReference>
<proteinExistence type="predicted"/>
<reference evidence="3" key="3">
    <citation type="submission" date="2020-06" db="EMBL/GenBank/DDBJ databases">
        <authorList>
            <person name="Studholme D.J."/>
        </authorList>
    </citation>
    <scope>NUCLEOTIDE SEQUENCE</scope>
    <source>
        <strain evidence="4">NZFS 2646</strain>
        <strain evidence="3">NZFS 3630</strain>
    </source>
</reference>
<dbReference type="EMBL" id="JPWU03000089">
    <property type="protein sequence ID" value="KAG2527016.1"/>
    <property type="molecule type" value="Genomic_DNA"/>
</dbReference>
<dbReference type="EMBL" id="JPWV03000031">
    <property type="protein sequence ID" value="KAG2529199.1"/>
    <property type="molecule type" value="Genomic_DNA"/>
</dbReference>
<dbReference type="InterPro" id="IPR037518">
    <property type="entry name" value="MPN"/>
</dbReference>
<dbReference type="Pfam" id="PF01398">
    <property type="entry name" value="JAB"/>
    <property type="match status" value="1"/>
</dbReference>
<dbReference type="PROSITE" id="PS50249">
    <property type="entry name" value="MPN"/>
    <property type="match status" value="1"/>
</dbReference>
<dbReference type="AlphaFoldDB" id="A0A3R7K5Y3"/>
<dbReference type="InterPro" id="IPR000555">
    <property type="entry name" value="JAMM/MPN+_dom"/>
</dbReference>
<reference evidence="3" key="1">
    <citation type="journal article" date="2015" name="Genom Data">
        <title>Genome sequences of six Phytophthora species associated with forests in New Zealand.</title>
        <authorList>
            <person name="Studholme D.J."/>
            <person name="McDougal R.L."/>
            <person name="Sambles C."/>
            <person name="Hansen E."/>
            <person name="Hardy G."/>
            <person name="Grant M."/>
            <person name="Ganley R.J."/>
            <person name="Williams N.M."/>
        </authorList>
    </citation>
    <scope>NUCLEOTIDE SEQUENCE</scope>
    <source>
        <strain evidence="4">NZFS 2646</strain>
        <strain evidence="3">NZFS 3630</strain>
    </source>
</reference>
<accession>A0A3R7K5Y3</accession>
<feature type="domain" description="MPN" evidence="2">
    <location>
        <begin position="60"/>
        <end position="224"/>
    </location>
</feature>
<dbReference type="SMART" id="SM00232">
    <property type="entry name" value="JAB_MPN"/>
    <property type="match status" value="1"/>
</dbReference>
<dbReference type="CDD" id="cd08069">
    <property type="entry name" value="MPN_RPN11_CSN5"/>
    <property type="match status" value="1"/>
</dbReference>
<name>A0A3R7K5Y3_9STRA</name>
<evidence type="ECO:0000256" key="1">
    <source>
        <dbReference type="SAM" id="MobiDB-lite"/>
    </source>
</evidence>
<protein>
    <recommendedName>
        <fullName evidence="2">MPN domain-containing protein</fullName>
    </recommendedName>
</protein>
<keyword evidence="7" id="KW-1185">Reference proteome</keyword>
<dbReference type="InterPro" id="IPR050242">
    <property type="entry name" value="JAMM_MPN+_peptidase_M67A"/>
</dbReference>
<dbReference type="Proteomes" id="UP000785171">
    <property type="component" value="Unassembled WGS sequence"/>
</dbReference>
<dbReference type="EMBL" id="MBDN02000045">
    <property type="protein sequence ID" value="RLN82817.1"/>
    <property type="molecule type" value="Genomic_DNA"/>
</dbReference>
<evidence type="ECO:0000259" key="2">
    <source>
        <dbReference type="PROSITE" id="PS50249"/>
    </source>
</evidence>
<organism evidence="5 8">
    <name type="scientific">Phytophthora kernoviae</name>
    <dbReference type="NCBI Taxonomy" id="325452"/>
    <lineage>
        <taxon>Eukaryota</taxon>
        <taxon>Sar</taxon>
        <taxon>Stramenopiles</taxon>
        <taxon>Oomycota</taxon>
        <taxon>Peronosporomycetes</taxon>
        <taxon>Peronosporales</taxon>
        <taxon>Peronosporaceae</taxon>
        <taxon>Phytophthora</taxon>
    </lineage>
</organism>
<dbReference type="Gene3D" id="3.40.140.10">
    <property type="entry name" value="Cytidine Deaminase, domain 2"/>
    <property type="match status" value="1"/>
</dbReference>
<dbReference type="GO" id="GO:0008237">
    <property type="term" value="F:metallopeptidase activity"/>
    <property type="evidence" value="ECO:0007669"/>
    <property type="project" value="InterPro"/>
</dbReference>
<dbReference type="Proteomes" id="UP000792063">
    <property type="component" value="Unassembled WGS sequence"/>
</dbReference>
<evidence type="ECO:0000313" key="6">
    <source>
        <dbReference type="EMBL" id="RLN82817.1"/>
    </source>
</evidence>
<dbReference type="EMBL" id="MAYM02001232">
    <property type="protein sequence ID" value="RLN21536.1"/>
    <property type="molecule type" value="Genomic_DNA"/>
</dbReference>
<dbReference type="SUPFAM" id="SSF102712">
    <property type="entry name" value="JAB1/MPN domain"/>
    <property type="match status" value="1"/>
</dbReference>
<gene>
    <name evidence="5" type="ORF">BBI17_002551</name>
    <name evidence="6" type="ORF">BBO99_00002608</name>
    <name evidence="4" type="ORF">JM16_002123</name>
    <name evidence="3" type="ORF">JM18_004065</name>
</gene>
<feature type="region of interest" description="Disordered" evidence="1">
    <location>
        <begin position="1"/>
        <end position="27"/>
    </location>
</feature>
<evidence type="ECO:0000313" key="3">
    <source>
        <dbReference type="EMBL" id="KAG2527016.1"/>
    </source>
</evidence>
<evidence type="ECO:0000313" key="5">
    <source>
        <dbReference type="EMBL" id="RLN21536.1"/>
    </source>
</evidence>
<evidence type="ECO:0000313" key="4">
    <source>
        <dbReference type="EMBL" id="KAG2529199.1"/>
    </source>
</evidence>
<feature type="compositionally biased region" description="Polar residues" evidence="1">
    <location>
        <begin position="7"/>
        <end position="27"/>
    </location>
</feature>
<sequence>MPARFGTNPSFRAKMQTSEGKPTTAAPSMSDAAYAFDEDVLKDVRNNKVWMQDPKYFKKVIVSPSATMKMLNHANSGVEKGIKNGGKPVEIMGLIMGRPSTGTDRDAGDAQTLVVTDCFPLPIEGAETRVLADDAEVINYMISLGEAVEQTRKEKFMGWYHSHPFDVEVHSHCFLSATDVSTQLQWQRSEDPHGNPWLAIVLDPLRSLAKKRPEMGAFRVYPPEFAAPVNETPDGTIVTDESARLERWGNCWNRYYTLEIDYFMSALGSQVVSVLSEEFLWMRTLSSNTMQERENRDRFSERIQLLANKLDGCETQLVPRTGRSASRIGEYYVPENQQAHKETEDSVLDKITQAANELAIEHSLGQELQVTKKALFNDK</sequence>
<dbReference type="Proteomes" id="UP000285883">
    <property type="component" value="Unassembled WGS sequence"/>
</dbReference>
<evidence type="ECO:0000313" key="7">
    <source>
        <dbReference type="Proteomes" id="UP000285624"/>
    </source>
</evidence>
<dbReference type="Proteomes" id="UP000285624">
    <property type="component" value="Unassembled WGS sequence"/>
</dbReference>
<reference evidence="7 8" key="2">
    <citation type="submission" date="2018-07" db="EMBL/GenBank/DDBJ databases">
        <title>Genome sequencing of oomycete isolates from Chile give support for New Zealand origin for Phytophthora kernoviae and make available the first Nothophytophthora sp. genome.</title>
        <authorList>
            <person name="Studholme D.J."/>
            <person name="Sanfuentes E."/>
            <person name="Panda P."/>
            <person name="Hill R."/>
            <person name="Sambles C."/>
            <person name="Grant M."/>
            <person name="Williams N.M."/>
            <person name="Mcdougal R.L."/>
        </authorList>
    </citation>
    <scope>NUCLEOTIDE SEQUENCE [LARGE SCALE GENOMIC DNA]</scope>
    <source>
        <strain evidence="5">Chile2</strain>
        <strain evidence="6">Chile4</strain>
    </source>
</reference>